<evidence type="ECO:0000313" key="2">
    <source>
        <dbReference type="Proteomes" id="UP000032515"/>
    </source>
</evidence>
<gene>
    <name evidence="1" type="ORF">OO17_19890</name>
</gene>
<proteinExistence type="predicted"/>
<comment type="caution">
    <text evidence="1">The sequence shown here is derived from an EMBL/GenBank/DDBJ whole genome shotgun (WGS) entry which is preliminary data.</text>
</comment>
<dbReference type="PATRIC" id="fig|1076.23.peg.4608"/>
<dbReference type="Proteomes" id="UP000032515">
    <property type="component" value="Unassembled WGS sequence"/>
</dbReference>
<reference evidence="1 2" key="1">
    <citation type="submission" date="2014-11" db="EMBL/GenBank/DDBJ databases">
        <title>Genomics and ecophysiology of heterotrophic nitrogen fixing bacteria isolated from estuarine surface water.</title>
        <authorList>
            <person name="Bentzon-Tilia M."/>
            <person name="Severin I."/>
            <person name="Hansen L.H."/>
            <person name="Riemann L."/>
        </authorList>
    </citation>
    <scope>NUCLEOTIDE SEQUENCE [LARGE SCALE GENOMIC DNA]</scope>
    <source>
        <strain evidence="1 2">BAL398</strain>
    </source>
</reference>
<accession>A0A0D7EFV5</accession>
<name>A0A0D7EFV5_RHOPL</name>
<dbReference type="EMBL" id="JXXE01000416">
    <property type="protein sequence ID" value="KIZ39623.1"/>
    <property type="molecule type" value="Genomic_DNA"/>
</dbReference>
<dbReference type="OrthoDB" id="8140878at2"/>
<dbReference type="AlphaFoldDB" id="A0A0D7EFV5"/>
<dbReference type="RefSeq" id="WP_044414735.1">
    <property type="nucleotide sequence ID" value="NZ_JXXE01000416.1"/>
</dbReference>
<organism evidence="1 2">
    <name type="scientific">Rhodopseudomonas palustris</name>
    <dbReference type="NCBI Taxonomy" id="1076"/>
    <lineage>
        <taxon>Bacteria</taxon>
        <taxon>Pseudomonadati</taxon>
        <taxon>Pseudomonadota</taxon>
        <taxon>Alphaproteobacteria</taxon>
        <taxon>Hyphomicrobiales</taxon>
        <taxon>Nitrobacteraceae</taxon>
        <taxon>Rhodopseudomonas</taxon>
    </lineage>
</organism>
<sequence length="76" mass="8153">MTDPDLTDQGISVLVEIARTSGADLTTGQRLELDRLISEGLVALQLPAGLSDRRTYKVTAKGQRLLDERGVGANES</sequence>
<protein>
    <submittedName>
        <fullName evidence="1">Uncharacterized protein</fullName>
    </submittedName>
</protein>
<evidence type="ECO:0000313" key="1">
    <source>
        <dbReference type="EMBL" id="KIZ39623.1"/>
    </source>
</evidence>